<accession>A0AAD0PW82</accession>
<evidence type="ECO:0000256" key="1">
    <source>
        <dbReference type="SAM" id="MobiDB-lite"/>
    </source>
</evidence>
<evidence type="ECO:0008006" key="4">
    <source>
        <dbReference type="Google" id="ProtNLM"/>
    </source>
</evidence>
<proteinExistence type="predicted"/>
<dbReference type="Proteomes" id="UP000006426">
    <property type="component" value="Plasmid pmppla107"/>
</dbReference>
<dbReference type="AlphaFoldDB" id="A0AAD0PW82"/>
<reference evidence="2 3" key="1">
    <citation type="journal article" date="2011" name="PLoS Pathog.">
        <title>Dynamic evolution of pathogenicity revealed by sequencing and comparative genomics of 19 Pseudomonas syringae isolates.</title>
        <authorList>
            <person name="Baltrus D.A."/>
            <person name="Nishimura M.T."/>
            <person name="Romanchuk A."/>
            <person name="Chang J.H."/>
            <person name="Mukhtar M.S."/>
            <person name="Cherkis K."/>
            <person name="Roach J."/>
            <person name="Grant S.R."/>
            <person name="Jones C.D."/>
            <person name="Dangl J.L."/>
        </authorList>
    </citation>
    <scope>NUCLEOTIDE SEQUENCE [LARGE SCALE GENOMIC DNA]</scope>
    <source>
        <strain evidence="2 3">M301315</strain>
    </source>
</reference>
<organism evidence="2 3">
    <name type="scientific">Pseudomonas amygdali pv. lachrymans str. M301315</name>
    <dbReference type="NCBI Taxonomy" id="629260"/>
    <lineage>
        <taxon>Bacteria</taxon>
        <taxon>Pseudomonadati</taxon>
        <taxon>Pseudomonadota</taxon>
        <taxon>Gammaproteobacteria</taxon>
        <taxon>Pseudomonadales</taxon>
        <taxon>Pseudomonadaceae</taxon>
        <taxon>Pseudomonas</taxon>
        <taxon>Pseudomonas amygdali</taxon>
    </lineage>
</organism>
<keyword evidence="2" id="KW-0614">Plasmid</keyword>
<evidence type="ECO:0000313" key="3">
    <source>
        <dbReference type="Proteomes" id="UP000006426"/>
    </source>
</evidence>
<dbReference type="EMBL" id="CP031226">
    <property type="protein sequence ID" value="AXH59899.1"/>
    <property type="molecule type" value="Genomic_DNA"/>
</dbReference>
<evidence type="ECO:0000313" key="2">
    <source>
        <dbReference type="EMBL" id="AXH59899.1"/>
    </source>
</evidence>
<protein>
    <recommendedName>
        <fullName evidence="4">ParB/Sulfiredoxin domain-containing protein</fullName>
    </recommendedName>
</protein>
<name>A0AAD0PW82_PSEAV</name>
<gene>
    <name evidence="2" type="ORF">PLA107_032250</name>
</gene>
<geneLocation type="plasmid" evidence="3">
    <name>pmppla107</name>
</geneLocation>
<sequence>MYFGYQAKLRWTPISDLRLGTADSNGVSKKRQKACDDKPVESMPPLLADEGVIMDGSHRYRTLVSKGCTHCWVYHIEAEPEPELAPVTHKARRDSDPSEPSL</sequence>
<feature type="region of interest" description="Disordered" evidence="1">
    <location>
        <begin position="23"/>
        <end position="42"/>
    </location>
</feature>
<feature type="region of interest" description="Disordered" evidence="1">
    <location>
        <begin position="83"/>
        <end position="102"/>
    </location>
</feature>